<dbReference type="GeneID" id="69584815"/>
<accession>A0AA46S5L1</accession>
<evidence type="ECO:0000313" key="1">
    <source>
        <dbReference type="EMBL" id="UYF73872.1"/>
    </source>
</evidence>
<dbReference type="AlphaFoldDB" id="A0AA46S5L1"/>
<proteinExistence type="predicted"/>
<gene>
    <name evidence="1" type="ORF">LSO60_18830</name>
</gene>
<organism evidence="1 2">
    <name type="scientific">Acinetobacter ursingii</name>
    <dbReference type="NCBI Taxonomy" id="108980"/>
    <lineage>
        <taxon>Bacteria</taxon>
        <taxon>Pseudomonadati</taxon>
        <taxon>Pseudomonadota</taxon>
        <taxon>Gammaproteobacteria</taxon>
        <taxon>Moraxellales</taxon>
        <taxon>Moraxellaceae</taxon>
        <taxon>Acinetobacter</taxon>
    </lineage>
</organism>
<evidence type="ECO:0000313" key="2">
    <source>
        <dbReference type="Proteomes" id="UP001164064"/>
    </source>
</evidence>
<reference evidence="1" key="1">
    <citation type="journal article" date="2022" name="J Glob Antimicrob Resist">
        <title>Comparative analysis of IMP-4- and OXA-58-containing plasmids of three carbapenemase-producing Acinetobacter ursingii strains in the Netherlands.</title>
        <authorList>
            <person name="Hendrickx A.P.A."/>
            <person name="Schade R.P."/>
            <person name="Landman F."/>
            <person name="Bosch T."/>
            <person name="Schouls L.M."/>
            <person name="van Dijk K."/>
        </authorList>
    </citation>
    <scope>NUCLEOTIDE SEQUENCE</scope>
    <source>
        <strain evidence="1">RIVM_C010559</strain>
    </source>
</reference>
<dbReference type="EMBL" id="CP089054">
    <property type="protein sequence ID" value="UYF73872.1"/>
    <property type="molecule type" value="Genomic_DNA"/>
</dbReference>
<dbReference type="Proteomes" id="UP001164064">
    <property type="component" value="Plasmid pRIVM_C010559_3"/>
</dbReference>
<name>A0AA46S5L1_9GAMM</name>
<geneLocation type="plasmid" evidence="1 2">
    <name>pRIVM_C010559_3</name>
</geneLocation>
<protein>
    <submittedName>
        <fullName evidence="1">Uncharacterized protein</fullName>
    </submittedName>
</protein>
<sequence length="129" mass="14769">MRAPKSIAIDNSNAHLANEKSHVVNSMNHDKIQKIAINPDLYKKIVKVADKRKMVLADVARTALEFYLDHPEAEYSEELSKGNSRKLIYTINYLLDIKIDNFKANYGINRSNQLRNALSAWLISENLLK</sequence>
<dbReference type="RefSeq" id="WP_219310270.1">
    <property type="nucleotide sequence ID" value="NZ_CP089054.1"/>
</dbReference>
<keyword evidence="1" id="KW-0614">Plasmid</keyword>